<evidence type="ECO:0000313" key="2">
    <source>
        <dbReference type="EMBL" id="MBW4562683.1"/>
    </source>
</evidence>
<organism evidence="2 3">
    <name type="scientific">Mojavia pulchra JT2-VF2</name>
    <dbReference type="NCBI Taxonomy" id="287848"/>
    <lineage>
        <taxon>Bacteria</taxon>
        <taxon>Bacillati</taxon>
        <taxon>Cyanobacteriota</taxon>
        <taxon>Cyanophyceae</taxon>
        <taxon>Nostocales</taxon>
        <taxon>Nostocaceae</taxon>
    </lineage>
</organism>
<evidence type="ECO:0000256" key="1">
    <source>
        <dbReference type="SAM" id="Phobius"/>
    </source>
</evidence>
<dbReference type="AlphaFoldDB" id="A0A951UGR6"/>
<protein>
    <submittedName>
        <fullName evidence="2">DUF4281 domain-containing protein</fullName>
    </submittedName>
</protein>
<keyword evidence="1" id="KW-0812">Transmembrane</keyword>
<proteinExistence type="predicted"/>
<dbReference type="Pfam" id="PF14108">
    <property type="entry name" value="ABA4-like"/>
    <property type="match status" value="1"/>
</dbReference>
<dbReference type="Proteomes" id="UP000715781">
    <property type="component" value="Unassembled WGS sequence"/>
</dbReference>
<reference evidence="2" key="2">
    <citation type="journal article" date="2022" name="Microbiol. Resour. Announc.">
        <title>Metagenome Sequencing to Explore Phylogenomics of Terrestrial Cyanobacteria.</title>
        <authorList>
            <person name="Ward R.D."/>
            <person name="Stajich J.E."/>
            <person name="Johansen J.R."/>
            <person name="Huntemann M."/>
            <person name="Clum A."/>
            <person name="Foster B."/>
            <person name="Foster B."/>
            <person name="Roux S."/>
            <person name="Palaniappan K."/>
            <person name="Varghese N."/>
            <person name="Mukherjee S."/>
            <person name="Reddy T.B.K."/>
            <person name="Daum C."/>
            <person name="Copeland A."/>
            <person name="Chen I.A."/>
            <person name="Ivanova N.N."/>
            <person name="Kyrpides N.C."/>
            <person name="Shapiro N."/>
            <person name="Eloe-Fadrosh E.A."/>
            <person name="Pietrasiak N."/>
        </authorList>
    </citation>
    <scope>NUCLEOTIDE SEQUENCE</scope>
    <source>
        <strain evidence="2">JT2-VF2</strain>
    </source>
</reference>
<keyword evidence="1" id="KW-0472">Membrane</keyword>
<dbReference type="EMBL" id="JAHHHN010000008">
    <property type="protein sequence ID" value="MBW4562683.1"/>
    <property type="molecule type" value="Genomic_DNA"/>
</dbReference>
<gene>
    <name evidence="2" type="ORF">KME32_16345</name>
</gene>
<evidence type="ECO:0000313" key="3">
    <source>
        <dbReference type="Proteomes" id="UP000715781"/>
    </source>
</evidence>
<reference evidence="2" key="1">
    <citation type="submission" date="2021-05" db="EMBL/GenBank/DDBJ databases">
        <authorList>
            <person name="Pietrasiak N."/>
            <person name="Ward R."/>
            <person name="Stajich J.E."/>
            <person name="Kurbessoian T."/>
        </authorList>
    </citation>
    <scope>NUCLEOTIDE SEQUENCE</scope>
    <source>
        <strain evidence="2">JT2-VF2</strain>
    </source>
</reference>
<dbReference type="PANTHER" id="PTHR34543">
    <property type="entry name" value="PROTEIN ABA DEFICIENT 4, CHLOROPLASTIC"/>
    <property type="match status" value="1"/>
</dbReference>
<comment type="caution">
    <text evidence="2">The sequence shown here is derived from an EMBL/GenBank/DDBJ whole genome shotgun (WGS) entry which is preliminary data.</text>
</comment>
<feature type="transmembrane region" description="Helical" evidence="1">
    <location>
        <begin position="113"/>
        <end position="134"/>
    </location>
</feature>
<feature type="transmembrane region" description="Helical" evidence="1">
    <location>
        <begin position="82"/>
        <end position="101"/>
    </location>
</feature>
<feature type="transmembrane region" description="Helical" evidence="1">
    <location>
        <begin position="36"/>
        <end position="56"/>
    </location>
</feature>
<feature type="transmembrane region" description="Helical" evidence="1">
    <location>
        <begin position="6"/>
        <end position="24"/>
    </location>
</feature>
<sequence length="160" mass="18111">MTLSQLFNAANLFVLPFWALMILLPNWKVTRRVMESYLPFVLLAGAYLYLFINSITPENAQALSNPQLADIARFFADEKAAATGWIHFLVMDLFVGRWIYWEGQKTGIWTIHSLALCLFAGPLGVLSHILTYWITKIFFPNFQQDETAKVAENSASSTSA</sequence>
<accession>A0A951UGR6</accession>
<dbReference type="InterPro" id="IPR025461">
    <property type="entry name" value="ABA4-like"/>
</dbReference>
<name>A0A951UGR6_9NOST</name>
<keyword evidence="1" id="KW-1133">Transmembrane helix</keyword>
<dbReference type="PANTHER" id="PTHR34543:SF1">
    <property type="entry name" value="PROTEIN ABA DEFICIENT 4, CHLOROPLASTIC"/>
    <property type="match status" value="1"/>
</dbReference>